<keyword evidence="2" id="KW-1185">Reference proteome</keyword>
<evidence type="ECO:0000313" key="2">
    <source>
        <dbReference type="Proteomes" id="UP000567179"/>
    </source>
</evidence>
<protein>
    <recommendedName>
        <fullName evidence="3">HNH nuclease domain-containing protein</fullName>
    </recommendedName>
</protein>
<reference evidence="1 2" key="1">
    <citation type="journal article" date="2020" name="ISME J.">
        <title>Uncovering the hidden diversity of litter-decomposition mechanisms in mushroom-forming fungi.</title>
        <authorList>
            <person name="Floudas D."/>
            <person name="Bentzer J."/>
            <person name="Ahren D."/>
            <person name="Johansson T."/>
            <person name="Persson P."/>
            <person name="Tunlid A."/>
        </authorList>
    </citation>
    <scope>NUCLEOTIDE SEQUENCE [LARGE SCALE GENOMIC DNA]</scope>
    <source>
        <strain evidence="1 2">CBS 101986</strain>
    </source>
</reference>
<name>A0A8H5B441_9AGAR</name>
<dbReference type="AlphaFoldDB" id="A0A8H5B441"/>
<evidence type="ECO:0000313" key="1">
    <source>
        <dbReference type="EMBL" id="KAF5316143.1"/>
    </source>
</evidence>
<evidence type="ECO:0008006" key="3">
    <source>
        <dbReference type="Google" id="ProtNLM"/>
    </source>
</evidence>
<comment type="caution">
    <text evidence="1">The sequence shown here is derived from an EMBL/GenBank/DDBJ whole genome shotgun (WGS) entry which is preliminary data.</text>
</comment>
<dbReference type="Proteomes" id="UP000567179">
    <property type="component" value="Unassembled WGS sequence"/>
</dbReference>
<accession>A0A8H5B441</accession>
<dbReference type="OrthoDB" id="2104739at2759"/>
<organism evidence="1 2">
    <name type="scientific">Psilocybe cf. subviscida</name>
    <dbReference type="NCBI Taxonomy" id="2480587"/>
    <lineage>
        <taxon>Eukaryota</taxon>
        <taxon>Fungi</taxon>
        <taxon>Dikarya</taxon>
        <taxon>Basidiomycota</taxon>
        <taxon>Agaricomycotina</taxon>
        <taxon>Agaricomycetes</taxon>
        <taxon>Agaricomycetidae</taxon>
        <taxon>Agaricales</taxon>
        <taxon>Agaricineae</taxon>
        <taxon>Strophariaceae</taxon>
        <taxon>Psilocybe</taxon>
    </lineage>
</organism>
<sequence>MLALPCHAECYFDAHGNSVWSLLLEAEQEALAKWPSDHPQHNSPLVAIRVLGFLLKDVWGNARRWNLGDTAYSYLIKKINVIRRGEKEKWFDDLVELGLVYRNSLLCMYRSDIDVESEPLSDDCLSPYYVFREWIAEGMNYEPPTKQTIRQQALLRDGFHCAVCGVAEIATCQRIDDDDTAEEPVSGTDVAYLSPKRSRPGYKECSTSAFDMLTLFGLERQAESLHGDAVHSLYNVLTLEVTLCELFRAFRLWLEPVEGQEHVYKAQCTLPRLYIPLPPCITLRVSLVAEAKAAEKNAT</sequence>
<dbReference type="EMBL" id="JAACJJ010000042">
    <property type="protein sequence ID" value="KAF5316143.1"/>
    <property type="molecule type" value="Genomic_DNA"/>
</dbReference>
<proteinExistence type="predicted"/>
<gene>
    <name evidence="1" type="ORF">D9619_006632</name>
</gene>